<proteinExistence type="predicted"/>
<organism evidence="1 2">
    <name type="scientific">Cellulophaga fucicola</name>
    <dbReference type="NCBI Taxonomy" id="76595"/>
    <lineage>
        <taxon>Bacteria</taxon>
        <taxon>Pseudomonadati</taxon>
        <taxon>Bacteroidota</taxon>
        <taxon>Flavobacteriia</taxon>
        <taxon>Flavobacteriales</taxon>
        <taxon>Flavobacteriaceae</taxon>
        <taxon>Cellulophaga</taxon>
    </lineage>
</organism>
<gene>
    <name evidence="1" type="ORF">SAMN05660313_01439</name>
</gene>
<dbReference type="STRING" id="76595.SAMN05660313_01439"/>
<dbReference type="RefSeq" id="WP_072303119.1">
    <property type="nucleotide sequence ID" value="NZ_FPIY01000002.1"/>
</dbReference>
<evidence type="ECO:0000313" key="1">
    <source>
        <dbReference type="EMBL" id="SFW39987.1"/>
    </source>
</evidence>
<evidence type="ECO:0000313" key="2">
    <source>
        <dbReference type="Proteomes" id="UP000183257"/>
    </source>
</evidence>
<protein>
    <submittedName>
        <fullName evidence="1">Uncharacterized protein</fullName>
    </submittedName>
</protein>
<dbReference type="EMBL" id="FPIY01000002">
    <property type="protein sequence ID" value="SFW39987.1"/>
    <property type="molecule type" value="Genomic_DNA"/>
</dbReference>
<accession>A0A1K1NXJ1</accession>
<dbReference type="Proteomes" id="UP000183257">
    <property type="component" value="Unassembled WGS sequence"/>
</dbReference>
<dbReference type="AlphaFoldDB" id="A0A1K1NXJ1"/>
<dbReference type="OrthoDB" id="1162696at2"/>
<sequence length="156" mass="17375">MKIEVYKAVDHPTIEDVEKVLKEKLGDKYEYKLRKKAGIAGQMVGGVNYDNITVIKNAYHRTVVGLETTSSSSPSVPKFTTINFSEATLAGWLGFLNNQVGFIGSFIIRLIYGGDSEIYDEVRETIKNNMNIEVEVHEAGLGALFKKKKKEEAVEA</sequence>
<name>A0A1K1NXJ1_9FLAO</name>
<keyword evidence="2" id="KW-1185">Reference proteome</keyword>
<reference evidence="2" key="1">
    <citation type="submission" date="2016-11" db="EMBL/GenBank/DDBJ databases">
        <authorList>
            <person name="Varghese N."/>
            <person name="Submissions S."/>
        </authorList>
    </citation>
    <scope>NUCLEOTIDE SEQUENCE [LARGE SCALE GENOMIC DNA]</scope>
    <source>
        <strain evidence="2">DSM 24786</strain>
    </source>
</reference>